<feature type="transmembrane region" description="Helical" evidence="1">
    <location>
        <begin position="65"/>
        <end position="89"/>
    </location>
</feature>
<evidence type="ECO:0000313" key="2">
    <source>
        <dbReference type="EMBL" id="ANJ67001.1"/>
    </source>
</evidence>
<feature type="transmembrane region" description="Helical" evidence="1">
    <location>
        <begin position="35"/>
        <end position="58"/>
    </location>
</feature>
<evidence type="ECO:0000313" key="3">
    <source>
        <dbReference type="Proteomes" id="UP000078596"/>
    </source>
</evidence>
<name>A0A191ZGI8_9GAMM</name>
<dbReference type="Proteomes" id="UP000078596">
    <property type="component" value="Chromosome"/>
</dbReference>
<proteinExistence type="predicted"/>
<sequence>MANTEQDDEFEPGIQDPYRYEPKVRASGLGQFSKWLLIIGAVMTAIGVIGGFSTMFLVKGGGHSIFLDLLMLAPAGFLIAFTGITGWVISGGK</sequence>
<dbReference type="AlphaFoldDB" id="A0A191ZGI8"/>
<dbReference type="OrthoDB" id="5801697at2"/>
<keyword evidence="1" id="KW-0472">Membrane</keyword>
<dbReference type="RefSeq" id="WP_066099363.1">
    <property type="nucleotide sequence ID" value="NZ_CP016027.1"/>
</dbReference>
<dbReference type="EMBL" id="CP016027">
    <property type="protein sequence ID" value="ANJ67001.1"/>
    <property type="molecule type" value="Genomic_DNA"/>
</dbReference>
<accession>A0A191ZGI8</accession>
<reference evidence="2 3" key="1">
    <citation type="submission" date="2016-06" db="EMBL/GenBank/DDBJ databases">
        <title>Insight into the functional genes involving in sulfur oxidation in Pearl River water.</title>
        <authorList>
            <person name="Luo J."/>
            <person name="Tan X."/>
            <person name="Lin W."/>
        </authorList>
    </citation>
    <scope>NUCLEOTIDE SEQUENCE [LARGE SCALE GENOMIC DNA]</scope>
    <source>
        <strain evidence="2 3">LS2</strain>
    </source>
</reference>
<keyword evidence="1" id="KW-0812">Transmembrane</keyword>
<keyword evidence="1" id="KW-1133">Transmembrane helix</keyword>
<dbReference type="KEGG" id="haz:A9404_06070"/>
<organism evidence="2 3">
    <name type="scientific">Halothiobacillus diazotrophicus</name>
    <dbReference type="NCBI Taxonomy" id="1860122"/>
    <lineage>
        <taxon>Bacteria</taxon>
        <taxon>Pseudomonadati</taxon>
        <taxon>Pseudomonadota</taxon>
        <taxon>Gammaproteobacteria</taxon>
        <taxon>Chromatiales</taxon>
        <taxon>Halothiobacillaceae</taxon>
        <taxon>Halothiobacillus</taxon>
    </lineage>
</organism>
<gene>
    <name evidence="2" type="ORF">A9404_06070</name>
</gene>
<protein>
    <submittedName>
        <fullName evidence="2">Uncharacterized protein</fullName>
    </submittedName>
</protein>
<evidence type="ECO:0000256" key="1">
    <source>
        <dbReference type="SAM" id="Phobius"/>
    </source>
</evidence>
<keyword evidence="3" id="KW-1185">Reference proteome</keyword>